<organism evidence="1 2">
    <name type="scientific">Stentor coeruleus</name>
    <dbReference type="NCBI Taxonomy" id="5963"/>
    <lineage>
        <taxon>Eukaryota</taxon>
        <taxon>Sar</taxon>
        <taxon>Alveolata</taxon>
        <taxon>Ciliophora</taxon>
        <taxon>Postciliodesmatophora</taxon>
        <taxon>Heterotrichea</taxon>
        <taxon>Heterotrichida</taxon>
        <taxon>Stentoridae</taxon>
        <taxon>Stentor</taxon>
    </lineage>
</organism>
<dbReference type="EMBL" id="MPUH01000705">
    <property type="protein sequence ID" value="OMJ75190.1"/>
    <property type="molecule type" value="Genomic_DNA"/>
</dbReference>
<evidence type="ECO:0000313" key="2">
    <source>
        <dbReference type="Proteomes" id="UP000187209"/>
    </source>
</evidence>
<accession>A0A1R2BER0</accession>
<comment type="caution">
    <text evidence="1">The sequence shown here is derived from an EMBL/GenBank/DDBJ whole genome shotgun (WGS) entry which is preliminary data.</text>
</comment>
<evidence type="ECO:0000313" key="1">
    <source>
        <dbReference type="EMBL" id="OMJ75190.1"/>
    </source>
</evidence>
<reference evidence="1 2" key="1">
    <citation type="submission" date="2016-11" db="EMBL/GenBank/DDBJ databases">
        <title>The macronuclear genome of Stentor coeruleus: a giant cell with tiny introns.</title>
        <authorList>
            <person name="Slabodnick M."/>
            <person name="Ruby J.G."/>
            <person name="Reiff S.B."/>
            <person name="Swart E.C."/>
            <person name="Gosai S."/>
            <person name="Prabakaran S."/>
            <person name="Witkowska E."/>
            <person name="Larue G.E."/>
            <person name="Fisher S."/>
            <person name="Freeman R.M."/>
            <person name="Gunawardena J."/>
            <person name="Chu W."/>
            <person name="Stover N.A."/>
            <person name="Gregory B.D."/>
            <person name="Nowacki M."/>
            <person name="Derisi J."/>
            <person name="Roy S.W."/>
            <person name="Marshall W.F."/>
            <person name="Sood P."/>
        </authorList>
    </citation>
    <scope>NUCLEOTIDE SEQUENCE [LARGE SCALE GENOMIC DNA]</scope>
    <source>
        <strain evidence="1">WM001</strain>
    </source>
</reference>
<name>A0A1R2BER0_9CILI</name>
<proteinExistence type="predicted"/>
<gene>
    <name evidence="1" type="ORF">SteCoe_25741</name>
</gene>
<sequence>MGCCYCLTSEKELNLTGQENSDRIVEHVQKSTELNAGLEKFTDKGAMSTRPYDCKSLTGSPLDFPVYIMKLPDNSSEISVNSWKKEFSP</sequence>
<protein>
    <submittedName>
        <fullName evidence="1">Uncharacterized protein</fullName>
    </submittedName>
</protein>
<dbReference type="AlphaFoldDB" id="A0A1R2BER0"/>
<dbReference type="Proteomes" id="UP000187209">
    <property type="component" value="Unassembled WGS sequence"/>
</dbReference>
<keyword evidence="2" id="KW-1185">Reference proteome</keyword>